<dbReference type="GO" id="GO:0003755">
    <property type="term" value="F:peptidyl-prolyl cis-trans isomerase activity"/>
    <property type="evidence" value="ECO:0007669"/>
    <property type="project" value="UniProtKB-UniRule"/>
</dbReference>
<evidence type="ECO:0000256" key="3">
    <source>
        <dbReference type="ARBA" id="ARBA00023110"/>
    </source>
</evidence>
<dbReference type="STRING" id="28131.BWX40_08980"/>
<dbReference type="PANTHER" id="PTHR43811:SF23">
    <property type="entry name" value="FKBP-TYPE 22 KDA PEPTIDYL-PROLYL CIS-TRANS ISOMERASE"/>
    <property type="match status" value="1"/>
</dbReference>
<accession>A0A0S3ULE8</accession>
<dbReference type="PROSITE" id="PS50059">
    <property type="entry name" value="FKBP_PPIASE"/>
    <property type="match status" value="1"/>
</dbReference>
<dbReference type="Gene3D" id="3.10.50.40">
    <property type="match status" value="1"/>
</dbReference>
<dbReference type="EMBL" id="AP014597">
    <property type="protein sequence ID" value="BAU18322.1"/>
    <property type="molecule type" value="Genomic_DNA"/>
</dbReference>
<evidence type="ECO:0000259" key="8">
    <source>
        <dbReference type="PROSITE" id="PS50059"/>
    </source>
</evidence>
<proteinExistence type="inferred from homology"/>
<dbReference type="AlphaFoldDB" id="A0A0S3ULE8"/>
<protein>
    <recommendedName>
        <fullName evidence="6">Peptidyl-prolyl cis-trans isomerase</fullName>
        <ecNumber evidence="6">5.2.1.8</ecNumber>
    </recommendedName>
</protein>
<evidence type="ECO:0000256" key="7">
    <source>
        <dbReference type="SAM" id="SignalP"/>
    </source>
</evidence>
<dbReference type="Pfam" id="PF00254">
    <property type="entry name" value="FKBP_C"/>
    <property type="match status" value="1"/>
</dbReference>
<comment type="catalytic activity">
    <reaction evidence="1 5 6">
        <text>[protein]-peptidylproline (omega=180) = [protein]-peptidylproline (omega=0)</text>
        <dbReference type="Rhea" id="RHEA:16237"/>
        <dbReference type="Rhea" id="RHEA-COMP:10747"/>
        <dbReference type="Rhea" id="RHEA-COMP:10748"/>
        <dbReference type="ChEBI" id="CHEBI:83833"/>
        <dbReference type="ChEBI" id="CHEBI:83834"/>
        <dbReference type="EC" id="5.2.1.8"/>
    </reaction>
</comment>
<name>A0A0S3ULE8_PREIN</name>
<evidence type="ECO:0000313" key="9">
    <source>
        <dbReference type="EMBL" id="BAU18322.1"/>
    </source>
</evidence>
<evidence type="ECO:0000313" key="10">
    <source>
        <dbReference type="Proteomes" id="UP000217431"/>
    </source>
</evidence>
<sequence>MQNKNELRMRLQSLFFSATLLFAAMFSVGLLSSCSEDEKENEEFANWKSKNTTYWTNLYNTTKQKIANGDTSWKLILNYTYQGQTANEGTKDYAPENYIIVHELEKGTGSGSPLFTDSVLVHYQGRLIPSPTYTAGVVFDSSWGGNGLVFNPKTSRPAQLLVGGAKGAVIDGFATALQKMHIGDHWVVYIPYQLGYGARKNGAIPAYSNLIFDLRLHSYYRAGTKVPDII</sequence>
<evidence type="ECO:0000256" key="2">
    <source>
        <dbReference type="ARBA" id="ARBA00006577"/>
    </source>
</evidence>
<comment type="similarity">
    <text evidence="2 6">Belongs to the FKBP-type PPIase family.</text>
</comment>
<dbReference type="PROSITE" id="PS51257">
    <property type="entry name" value="PROKAR_LIPOPROTEIN"/>
    <property type="match status" value="1"/>
</dbReference>
<keyword evidence="4 5" id="KW-0413">Isomerase</keyword>
<dbReference type="PANTHER" id="PTHR43811">
    <property type="entry name" value="FKBP-TYPE PEPTIDYL-PROLYL CIS-TRANS ISOMERASE FKPA"/>
    <property type="match status" value="1"/>
</dbReference>
<dbReference type="InterPro" id="IPR001179">
    <property type="entry name" value="PPIase_FKBP_dom"/>
</dbReference>
<organism evidence="9 10">
    <name type="scientific">Prevotella intermedia</name>
    <dbReference type="NCBI Taxonomy" id="28131"/>
    <lineage>
        <taxon>Bacteria</taxon>
        <taxon>Pseudomonadati</taxon>
        <taxon>Bacteroidota</taxon>
        <taxon>Bacteroidia</taxon>
        <taxon>Bacteroidales</taxon>
        <taxon>Prevotellaceae</taxon>
        <taxon>Prevotella</taxon>
    </lineage>
</organism>
<keyword evidence="3 5" id="KW-0697">Rotamase</keyword>
<gene>
    <name evidence="9" type="ORF">PIOMA14_I_1814</name>
</gene>
<dbReference type="SUPFAM" id="SSF54534">
    <property type="entry name" value="FKBP-like"/>
    <property type="match status" value="1"/>
</dbReference>
<feature type="domain" description="PPIase FKBP-type" evidence="8">
    <location>
        <begin position="116"/>
        <end position="220"/>
    </location>
</feature>
<dbReference type="InterPro" id="IPR046357">
    <property type="entry name" value="PPIase_dom_sf"/>
</dbReference>
<evidence type="ECO:0000256" key="4">
    <source>
        <dbReference type="ARBA" id="ARBA00023235"/>
    </source>
</evidence>
<keyword evidence="7" id="KW-0732">Signal</keyword>
<feature type="chain" id="PRO_5006619815" description="Peptidyl-prolyl cis-trans isomerase" evidence="7">
    <location>
        <begin position="24"/>
        <end position="230"/>
    </location>
</feature>
<feature type="signal peptide" evidence="7">
    <location>
        <begin position="1"/>
        <end position="23"/>
    </location>
</feature>
<evidence type="ECO:0000256" key="6">
    <source>
        <dbReference type="RuleBase" id="RU003915"/>
    </source>
</evidence>
<evidence type="ECO:0000256" key="5">
    <source>
        <dbReference type="PROSITE-ProRule" id="PRU00277"/>
    </source>
</evidence>
<dbReference type="EC" id="5.2.1.8" evidence="6"/>
<dbReference type="Proteomes" id="UP000217431">
    <property type="component" value="Chromosome I"/>
</dbReference>
<dbReference type="RefSeq" id="WP_172419443.1">
    <property type="nucleotide sequence ID" value="NZ_AP014597.1"/>
</dbReference>
<evidence type="ECO:0000256" key="1">
    <source>
        <dbReference type="ARBA" id="ARBA00000971"/>
    </source>
</evidence>
<reference evidence="9 10" key="1">
    <citation type="journal article" date="2016" name="DNA Res.">
        <title>The complete genome sequencing of Prevotella intermedia strain OMA14 and a subsequent fine-scale, intra-species genomic comparison reveal an unusual amplification of conjugative and mobile transposons and identify a novel Prevotella-lineage-specific repeat.</title>
        <authorList>
            <person name="Naito M."/>
            <person name="Ogura Y."/>
            <person name="Itoh T."/>
            <person name="Shoji M."/>
            <person name="Okamoto M."/>
            <person name="Hayashi T."/>
            <person name="Nakayama K."/>
        </authorList>
    </citation>
    <scope>NUCLEOTIDE SEQUENCE [LARGE SCALE GENOMIC DNA]</scope>
    <source>
        <strain evidence="9 10">OMA14</strain>
    </source>
</reference>